<dbReference type="Pfam" id="PF01790">
    <property type="entry name" value="LGT"/>
    <property type="match status" value="1"/>
</dbReference>
<gene>
    <name evidence="7 8" type="primary">lgt</name>
    <name evidence="8" type="ORF">JI741_22045</name>
</gene>
<evidence type="ECO:0000256" key="7">
    <source>
        <dbReference type="HAMAP-Rule" id="MF_01147"/>
    </source>
</evidence>
<comment type="function">
    <text evidence="7">Catalyzes the transfer of the diacylglyceryl group from phosphatidylglycerol to the sulfhydryl group of the N-terminal cysteine of a prolipoprotein, the first step in the formation of mature lipoproteins.</text>
</comment>
<feature type="transmembrane region" description="Helical" evidence="7">
    <location>
        <begin position="239"/>
        <end position="258"/>
    </location>
</feature>
<dbReference type="NCBIfam" id="TIGR00544">
    <property type="entry name" value="lgt"/>
    <property type="match status" value="1"/>
</dbReference>
<dbReference type="Proteomes" id="UP000613030">
    <property type="component" value="Unassembled WGS sequence"/>
</dbReference>
<evidence type="ECO:0000256" key="1">
    <source>
        <dbReference type="ARBA" id="ARBA00007150"/>
    </source>
</evidence>
<comment type="catalytic activity">
    <reaction evidence="7">
        <text>L-cysteinyl-[prolipoprotein] + a 1,2-diacyl-sn-glycero-3-phospho-(1'-sn-glycerol) = an S-1,2-diacyl-sn-glyceryl-L-cysteinyl-[prolipoprotein] + sn-glycerol 1-phosphate + H(+)</text>
        <dbReference type="Rhea" id="RHEA:56712"/>
        <dbReference type="Rhea" id="RHEA-COMP:14679"/>
        <dbReference type="Rhea" id="RHEA-COMP:14680"/>
        <dbReference type="ChEBI" id="CHEBI:15378"/>
        <dbReference type="ChEBI" id="CHEBI:29950"/>
        <dbReference type="ChEBI" id="CHEBI:57685"/>
        <dbReference type="ChEBI" id="CHEBI:64716"/>
        <dbReference type="ChEBI" id="CHEBI:140658"/>
        <dbReference type="EC" id="2.5.1.145"/>
    </reaction>
</comment>
<name>A0ABS1KX72_9BACT</name>
<feature type="transmembrane region" description="Helical" evidence="7">
    <location>
        <begin position="57"/>
        <end position="78"/>
    </location>
</feature>
<keyword evidence="2 7" id="KW-1003">Cell membrane</keyword>
<dbReference type="PANTHER" id="PTHR30589">
    <property type="entry name" value="PROLIPOPROTEIN DIACYLGLYCERYL TRANSFERASE"/>
    <property type="match status" value="1"/>
</dbReference>
<keyword evidence="5 7" id="KW-1133">Transmembrane helix</keyword>
<dbReference type="EMBL" id="JAERRB010000008">
    <property type="protein sequence ID" value="MBL0743930.1"/>
    <property type="molecule type" value="Genomic_DNA"/>
</dbReference>
<organism evidence="8 9">
    <name type="scientific">Chryseolinea lacunae</name>
    <dbReference type="NCBI Taxonomy" id="2801331"/>
    <lineage>
        <taxon>Bacteria</taxon>
        <taxon>Pseudomonadati</taxon>
        <taxon>Bacteroidota</taxon>
        <taxon>Cytophagia</taxon>
        <taxon>Cytophagales</taxon>
        <taxon>Fulvivirgaceae</taxon>
        <taxon>Chryseolinea</taxon>
    </lineage>
</organism>
<dbReference type="EC" id="2.5.1.145" evidence="7"/>
<evidence type="ECO:0000256" key="6">
    <source>
        <dbReference type="ARBA" id="ARBA00023136"/>
    </source>
</evidence>
<feature type="transmembrane region" description="Helical" evidence="7">
    <location>
        <begin position="174"/>
        <end position="194"/>
    </location>
</feature>
<feature type="binding site" evidence="7">
    <location>
        <position position="141"/>
    </location>
    <ligand>
        <name>a 1,2-diacyl-sn-glycero-3-phospho-(1'-sn-glycerol)</name>
        <dbReference type="ChEBI" id="CHEBI:64716"/>
    </ligand>
</feature>
<evidence type="ECO:0000256" key="2">
    <source>
        <dbReference type="ARBA" id="ARBA00022475"/>
    </source>
</evidence>
<evidence type="ECO:0000313" key="8">
    <source>
        <dbReference type="EMBL" id="MBL0743930.1"/>
    </source>
</evidence>
<accession>A0ABS1KX72</accession>
<keyword evidence="4 7" id="KW-0812">Transmembrane</keyword>
<proteinExistence type="inferred from homology"/>
<comment type="caution">
    <text evidence="8">The sequence shown here is derived from an EMBL/GenBank/DDBJ whole genome shotgun (WGS) entry which is preliminary data.</text>
</comment>
<evidence type="ECO:0000256" key="5">
    <source>
        <dbReference type="ARBA" id="ARBA00022989"/>
    </source>
</evidence>
<feature type="transmembrane region" description="Helical" evidence="7">
    <location>
        <begin position="98"/>
        <end position="115"/>
    </location>
</feature>
<comment type="similarity">
    <text evidence="1 7">Belongs to the Lgt family.</text>
</comment>
<dbReference type="PANTHER" id="PTHR30589:SF0">
    <property type="entry name" value="PHOSPHATIDYLGLYCEROL--PROLIPOPROTEIN DIACYLGLYCERYL TRANSFERASE"/>
    <property type="match status" value="1"/>
</dbReference>
<feature type="transmembrane region" description="Helical" evidence="7">
    <location>
        <begin position="25"/>
        <end position="45"/>
    </location>
</feature>
<sequence length="272" mass="30993">MPAYIIWDMNPDIFTIPFLNHPLRWYGILFAVGFFLGQQVMYYIYRKEGRSPGEIDTLTIYSVVATVLGARLGHVLFYDPAYYFSNPLKILATWEGGLASHGGVIGMAIALYLFARKTNVPFLWIVDRIAIAGCLAGAAIRMGNLTNSEMVGIPTTMPWGFIFTLVDDVPRHPAQLYEALYCLALFGLLFWMWFRFRDTMRNGFIFGWFLIILFSLRFVDEFLKVNQEAFEDTMVLNMGQLLSIPLVLTGIVILIVTARQKKARAEDELKEA</sequence>
<reference evidence="8 9" key="1">
    <citation type="submission" date="2021-01" db="EMBL/GenBank/DDBJ databases">
        <title>Chryseolinea sp. Jin1 Genome sequencing and assembly.</title>
        <authorList>
            <person name="Kim I."/>
        </authorList>
    </citation>
    <scope>NUCLEOTIDE SEQUENCE [LARGE SCALE GENOMIC DNA]</scope>
    <source>
        <strain evidence="8 9">Jin1</strain>
    </source>
</reference>
<dbReference type="GO" id="GO:0016740">
    <property type="term" value="F:transferase activity"/>
    <property type="evidence" value="ECO:0007669"/>
    <property type="project" value="UniProtKB-KW"/>
</dbReference>
<dbReference type="HAMAP" id="MF_01147">
    <property type="entry name" value="Lgt"/>
    <property type="match status" value="1"/>
</dbReference>
<dbReference type="InterPro" id="IPR001640">
    <property type="entry name" value="Lgt"/>
</dbReference>
<protein>
    <recommendedName>
        <fullName evidence="7">Phosphatidylglycerol--prolipoprotein diacylglyceryl transferase</fullName>
        <ecNumber evidence="7">2.5.1.145</ecNumber>
    </recommendedName>
</protein>
<feature type="transmembrane region" description="Helical" evidence="7">
    <location>
        <begin position="122"/>
        <end position="140"/>
    </location>
</feature>
<comment type="subcellular location">
    <subcellularLocation>
        <location evidence="7">Cell membrane</location>
        <topology evidence="7">Multi-pass membrane protein</topology>
    </subcellularLocation>
</comment>
<keyword evidence="3 7" id="KW-0808">Transferase</keyword>
<keyword evidence="6 7" id="KW-0472">Membrane</keyword>
<feature type="transmembrane region" description="Helical" evidence="7">
    <location>
        <begin position="201"/>
        <end position="219"/>
    </location>
</feature>
<comment type="pathway">
    <text evidence="7">Protein modification; lipoprotein biosynthesis (diacylglyceryl transfer).</text>
</comment>
<evidence type="ECO:0000313" key="9">
    <source>
        <dbReference type="Proteomes" id="UP000613030"/>
    </source>
</evidence>
<keyword evidence="9" id="KW-1185">Reference proteome</keyword>
<evidence type="ECO:0000256" key="4">
    <source>
        <dbReference type="ARBA" id="ARBA00022692"/>
    </source>
</evidence>
<evidence type="ECO:0000256" key="3">
    <source>
        <dbReference type="ARBA" id="ARBA00022679"/>
    </source>
</evidence>